<evidence type="ECO:0000313" key="7">
    <source>
        <dbReference type="EMBL" id="KRG11760.1"/>
    </source>
</evidence>
<gene>
    <name evidence="7" type="ORF">ACA29_15575</name>
</gene>
<dbReference type="GO" id="GO:0000976">
    <property type="term" value="F:transcription cis-regulatory region binding"/>
    <property type="evidence" value="ECO:0007669"/>
    <property type="project" value="TreeGrafter"/>
</dbReference>
<dbReference type="InterPro" id="IPR010982">
    <property type="entry name" value="Lambda_DNA-bd_dom_sf"/>
</dbReference>
<name>A0A0Q9XSX1_9BACI</name>
<evidence type="ECO:0000256" key="3">
    <source>
        <dbReference type="ARBA" id="ARBA00023125"/>
    </source>
</evidence>
<dbReference type="GO" id="GO:0003700">
    <property type="term" value="F:DNA-binding transcription factor activity"/>
    <property type="evidence" value="ECO:0007669"/>
    <property type="project" value="TreeGrafter"/>
</dbReference>
<dbReference type="CDD" id="cd01392">
    <property type="entry name" value="HTH_LacI"/>
    <property type="match status" value="1"/>
</dbReference>
<dbReference type="Proteomes" id="UP000053881">
    <property type="component" value="Unassembled WGS sequence"/>
</dbReference>
<reference evidence="7 8" key="1">
    <citation type="submission" date="2015-06" db="EMBL/GenBank/DDBJ databases">
        <title>Genome sequencing project of Bacillus galactosidilyticus PL133.</title>
        <authorList>
            <person name="Gaiero J."/>
            <person name="Nicol R."/>
            <person name="Habash M."/>
        </authorList>
    </citation>
    <scope>NUCLEOTIDE SEQUENCE [LARGE SCALE GENOMIC DNA]</scope>
    <source>
        <strain evidence="7 8">PL133</strain>
    </source>
</reference>
<proteinExistence type="predicted"/>
<keyword evidence="3" id="KW-0238">DNA-binding</keyword>
<dbReference type="SMART" id="SM00354">
    <property type="entry name" value="HTH_LACI"/>
    <property type="match status" value="1"/>
</dbReference>
<evidence type="ECO:0000256" key="2">
    <source>
        <dbReference type="ARBA" id="ARBA00023015"/>
    </source>
</evidence>
<dbReference type="CDD" id="cd06291">
    <property type="entry name" value="PBP1_Qymf-like"/>
    <property type="match status" value="1"/>
</dbReference>
<dbReference type="AlphaFoldDB" id="A0A0Q9XSX1"/>
<evidence type="ECO:0000259" key="6">
    <source>
        <dbReference type="PROSITE" id="PS50943"/>
    </source>
</evidence>
<accession>A0A0Q9XSX1</accession>
<dbReference type="InterPro" id="IPR028082">
    <property type="entry name" value="Peripla_BP_I"/>
</dbReference>
<evidence type="ECO:0000256" key="4">
    <source>
        <dbReference type="ARBA" id="ARBA00023163"/>
    </source>
</evidence>
<dbReference type="SUPFAM" id="SSF47413">
    <property type="entry name" value="lambda repressor-like DNA-binding domains"/>
    <property type="match status" value="1"/>
</dbReference>
<evidence type="ECO:0000256" key="1">
    <source>
        <dbReference type="ARBA" id="ARBA00022491"/>
    </source>
</evidence>
<dbReference type="InterPro" id="IPR046335">
    <property type="entry name" value="LacI/GalR-like_sensor"/>
</dbReference>
<dbReference type="PROSITE" id="PS00356">
    <property type="entry name" value="HTH_LACI_1"/>
    <property type="match status" value="1"/>
</dbReference>
<dbReference type="InterPro" id="IPR000843">
    <property type="entry name" value="HTH_LacI"/>
</dbReference>
<dbReference type="InterPro" id="IPR001387">
    <property type="entry name" value="Cro/C1-type_HTH"/>
</dbReference>
<dbReference type="Pfam" id="PF00356">
    <property type="entry name" value="LacI"/>
    <property type="match status" value="1"/>
</dbReference>
<dbReference type="Gene3D" id="3.40.50.2300">
    <property type="match status" value="2"/>
</dbReference>
<dbReference type="PROSITE" id="PS50932">
    <property type="entry name" value="HTH_LACI_2"/>
    <property type="match status" value="1"/>
</dbReference>
<dbReference type="PROSITE" id="PS50943">
    <property type="entry name" value="HTH_CROC1"/>
    <property type="match status" value="1"/>
</dbReference>
<dbReference type="Pfam" id="PF13377">
    <property type="entry name" value="Peripla_BP_3"/>
    <property type="match status" value="1"/>
</dbReference>
<dbReference type="SUPFAM" id="SSF53822">
    <property type="entry name" value="Periplasmic binding protein-like I"/>
    <property type="match status" value="1"/>
</dbReference>
<feature type="domain" description="HTH cro/C1-type" evidence="6">
    <location>
        <begin position="3"/>
        <end position="46"/>
    </location>
</feature>
<keyword evidence="4" id="KW-0804">Transcription</keyword>
<sequence>MASIKDVAKLAGVSVTTVSRVLNNRGYIGNETRQKVEMAIKELDYQPNQIARALLKNQSNLIGMIVPDLSHPLFSELIHWIHWVEAFANEKNYKLLVCNSLQESEKESNYISMLRQNRVDGIIMCSHSLEVEEYLKLSLPIVSFDRIISPSIPYVASDNYKGGELATTHLLEKNCNKILHISGPLQYDLLANRRTDAFQLTCMKKDVQFTILEGAHVKADFQSNWEFIERELANQLTKFDGVFCSNDIMAYTLYVYAIQHGIQIPEQLKIIGYDYHNFTRMLQQPRLTTVKQPLDRIGKALCSSLIDQIENEKIDDKNNIVIDVELIRGDTT</sequence>
<dbReference type="EMBL" id="LGPB01000113">
    <property type="protein sequence ID" value="KRG11760.1"/>
    <property type="molecule type" value="Genomic_DNA"/>
</dbReference>
<keyword evidence="1" id="KW-0678">Repressor</keyword>
<dbReference type="PRINTS" id="PR00036">
    <property type="entry name" value="HTHLACI"/>
</dbReference>
<comment type="caution">
    <text evidence="7">The sequence shown here is derived from an EMBL/GenBank/DDBJ whole genome shotgun (WGS) entry which is preliminary data.</text>
</comment>
<dbReference type="PATRIC" id="fig|217031.4.peg.5297"/>
<dbReference type="PANTHER" id="PTHR30146:SF95">
    <property type="entry name" value="RIBOSE OPERON REPRESSOR"/>
    <property type="match status" value="1"/>
</dbReference>
<evidence type="ECO:0000259" key="5">
    <source>
        <dbReference type="PROSITE" id="PS50932"/>
    </source>
</evidence>
<feature type="domain" description="HTH lacI-type" evidence="5">
    <location>
        <begin position="2"/>
        <end position="56"/>
    </location>
</feature>
<organism evidence="7 8">
    <name type="scientific">Lederbergia galactosidilytica</name>
    <dbReference type="NCBI Taxonomy" id="217031"/>
    <lineage>
        <taxon>Bacteria</taxon>
        <taxon>Bacillati</taxon>
        <taxon>Bacillota</taxon>
        <taxon>Bacilli</taxon>
        <taxon>Bacillales</taxon>
        <taxon>Bacillaceae</taxon>
        <taxon>Lederbergia</taxon>
    </lineage>
</organism>
<dbReference type="Gene3D" id="1.10.260.40">
    <property type="entry name" value="lambda repressor-like DNA-binding domains"/>
    <property type="match status" value="1"/>
</dbReference>
<evidence type="ECO:0000313" key="8">
    <source>
        <dbReference type="Proteomes" id="UP000053881"/>
    </source>
</evidence>
<protein>
    <submittedName>
        <fullName evidence="7">LacI family transcriptional regulator</fullName>
    </submittedName>
</protein>
<dbReference type="PANTHER" id="PTHR30146">
    <property type="entry name" value="LACI-RELATED TRANSCRIPTIONAL REPRESSOR"/>
    <property type="match status" value="1"/>
</dbReference>
<keyword evidence="2" id="KW-0805">Transcription regulation</keyword>